<dbReference type="PANTHER" id="PTHR30404:SF0">
    <property type="entry name" value="N-ACETYLMURAMOYL-L-ALANINE AMIDASE AMIC"/>
    <property type="match status" value="1"/>
</dbReference>
<dbReference type="Pfam" id="PF01520">
    <property type="entry name" value="Amidase_3"/>
    <property type="match status" value="1"/>
</dbReference>
<evidence type="ECO:0000313" key="4">
    <source>
        <dbReference type="EMBL" id="GED67710.1"/>
    </source>
</evidence>
<evidence type="ECO:0000313" key="6">
    <source>
        <dbReference type="Proteomes" id="UP000036834"/>
    </source>
</evidence>
<comment type="caution">
    <text evidence="5">The sequence shown here is derived from an EMBL/GenBank/DDBJ whole genome shotgun (WGS) entry which is preliminary data.</text>
</comment>
<dbReference type="SMART" id="SM00646">
    <property type="entry name" value="Ami_3"/>
    <property type="match status" value="1"/>
</dbReference>
<evidence type="ECO:0000259" key="3">
    <source>
        <dbReference type="SMART" id="SM00646"/>
    </source>
</evidence>
<gene>
    <name evidence="5" type="ORF">ADS79_02890</name>
    <name evidence="4" type="ORF">BRE01_14120</name>
</gene>
<reference evidence="4 7" key="3">
    <citation type="submission" date="2019-06" db="EMBL/GenBank/DDBJ databases">
        <title>Whole genome shotgun sequence of Brevibacillus reuszeri NBRC 15719.</title>
        <authorList>
            <person name="Hosoyama A."/>
            <person name="Uohara A."/>
            <person name="Ohji S."/>
            <person name="Ichikawa N."/>
        </authorList>
    </citation>
    <scope>NUCLEOTIDE SEQUENCE [LARGE SCALE GENOMIC DNA]</scope>
    <source>
        <strain evidence="4 7">NBRC 15719</strain>
    </source>
</reference>
<keyword evidence="1" id="KW-0378">Hydrolase</keyword>
<sequence length="270" mass="29624">MIPIVILDAGHGGVDPGGGNNSQFSEKDMTLKISTYQYQRLQELNIAVAMTRTTDTTLSSDARTAIVRNSGARYCICNHINAGGGRGSEVIYSIYGSAAFPRLIQEELEAEGMPNRRIFTRTLPTNSGLDYYYMHRETGSVETVIVEYGFADNPLDAEKLAKDWKSLAEAVVRAFCEYAKLSYQPPKTPIPTLTPTPTPTPTSSPGNGNGNGNPGNGGGGTLPDWKQEAIDWMFDQGLLTNEDWRSQADKPLPLWAEAVILKRLYEKLKT</sequence>
<evidence type="ECO:0000256" key="1">
    <source>
        <dbReference type="ARBA" id="ARBA00022801"/>
    </source>
</evidence>
<evidence type="ECO:0000313" key="7">
    <source>
        <dbReference type="Proteomes" id="UP000319578"/>
    </source>
</evidence>
<keyword evidence="7" id="KW-1185">Reference proteome</keyword>
<dbReference type="RefSeq" id="WP_049736897.1">
    <property type="nucleotide sequence ID" value="NZ_BJON01000006.1"/>
</dbReference>
<reference evidence="5" key="2">
    <citation type="submission" date="2015-07" db="EMBL/GenBank/DDBJ databases">
        <title>MeaNS - Measles Nucleotide Surveillance Program.</title>
        <authorList>
            <person name="Tran T."/>
            <person name="Druce J."/>
        </authorList>
    </citation>
    <scope>NUCLEOTIDE SEQUENCE</scope>
    <source>
        <strain evidence="5">DSM 9887</strain>
    </source>
</reference>
<organism evidence="5 6">
    <name type="scientific">Brevibacillus reuszeri</name>
    <dbReference type="NCBI Taxonomy" id="54915"/>
    <lineage>
        <taxon>Bacteria</taxon>
        <taxon>Bacillati</taxon>
        <taxon>Bacillota</taxon>
        <taxon>Bacilli</taxon>
        <taxon>Bacillales</taxon>
        <taxon>Paenibacillaceae</taxon>
        <taxon>Brevibacillus</taxon>
    </lineage>
</organism>
<dbReference type="Proteomes" id="UP000319578">
    <property type="component" value="Unassembled WGS sequence"/>
</dbReference>
<dbReference type="SUPFAM" id="SSF53187">
    <property type="entry name" value="Zn-dependent exopeptidases"/>
    <property type="match status" value="1"/>
</dbReference>
<accession>A0A0K9Z140</accession>
<dbReference type="STRING" id="54915.ADS79_02890"/>
<dbReference type="AlphaFoldDB" id="A0A0K9Z140"/>
<dbReference type="InterPro" id="IPR050695">
    <property type="entry name" value="N-acetylmuramoyl_amidase_3"/>
</dbReference>
<dbReference type="PATRIC" id="fig|54915.3.peg.5746"/>
<evidence type="ECO:0000256" key="2">
    <source>
        <dbReference type="SAM" id="MobiDB-lite"/>
    </source>
</evidence>
<evidence type="ECO:0000313" key="5">
    <source>
        <dbReference type="EMBL" id="KNB74646.1"/>
    </source>
</evidence>
<protein>
    <submittedName>
        <fullName evidence="5">N-acetylmuramoyl-L-alanine amidase</fullName>
    </submittedName>
</protein>
<dbReference type="GO" id="GO:0030288">
    <property type="term" value="C:outer membrane-bounded periplasmic space"/>
    <property type="evidence" value="ECO:0007669"/>
    <property type="project" value="TreeGrafter"/>
</dbReference>
<dbReference type="CDD" id="cd02696">
    <property type="entry name" value="MurNAc-LAA"/>
    <property type="match status" value="1"/>
</dbReference>
<dbReference type="Proteomes" id="UP000036834">
    <property type="component" value="Unassembled WGS sequence"/>
</dbReference>
<dbReference type="GO" id="GO:0009253">
    <property type="term" value="P:peptidoglycan catabolic process"/>
    <property type="evidence" value="ECO:0007669"/>
    <property type="project" value="InterPro"/>
</dbReference>
<proteinExistence type="predicted"/>
<feature type="region of interest" description="Disordered" evidence="2">
    <location>
        <begin position="186"/>
        <end position="224"/>
    </location>
</feature>
<feature type="domain" description="MurNAc-LAA" evidence="3">
    <location>
        <begin position="64"/>
        <end position="176"/>
    </location>
</feature>
<dbReference type="PANTHER" id="PTHR30404">
    <property type="entry name" value="N-ACETYLMURAMOYL-L-ALANINE AMIDASE"/>
    <property type="match status" value="1"/>
</dbReference>
<dbReference type="OrthoDB" id="9763643at2"/>
<dbReference type="GO" id="GO:0008745">
    <property type="term" value="F:N-acetylmuramoyl-L-alanine amidase activity"/>
    <property type="evidence" value="ECO:0007669"/>
    <property type="project" value="InterPro"/>
</dbReference>
<dbReference type="Gene3D" id="3.40.630.40">
    <property type="entry name" value="Zn-dependent exopeptidases"/>
    <property type="match status" value="1"/>
</dbReference>
<dbReference type="InterPro" id="IPR002508">
    <property type="entry name" value="MurNAc-LAA_cat"/>
</dbReference>
<dbReference type="EMBL" id="BJON01000006">
    <property type="protein sequence ID" value="GED67710.1"/>
    <property type="molecule type" value="Genomic_DNA"/>
</dbReference>
<feature type="compositionally biased region" description="Pro residues" evidence="2">
    <location>
        <begin position="186"/>
        <end position="202"/>
    </location>
</feature>
<name>A0A0K9Z140_9BACL</name>
<dbReference type="EMBL" id="LGIQ01000002">
    <property type="protein sequence ID" value="KNB74646.1"/>
    <property type="molecule type" value="Genomic_DNA"/>
</dbReference>
<feature type="compositionally biased region" description="Gly residues" evidence="2">
    <location>
        <begin position="207"/>
        <end position="221"/>
    </location>
</feature>
<reference evidence="6" key="1">
    <citation type="submission" date="2015-07" db="EMBL/GenBank/DDBJ databases">
        <title>Genome sequencing project for genomic taxonomy and phylogenomics of Bacillus-like bacteria.</title>
        <authorList>
            <person name="Liu B."/>
            <person name="Wang J."/>
            <person name="Zhu Y."/>
            <person name="Liu G."/>
            <person name="Chen Q."/>
            <person name="Chen Z."/>
            <person name="Lan J."/>
            <person name="Che J."/>
            <person name="Ge C."/>
            <person name="Shi H."/>
            <person name="Pan Z."/>
            <person name="Liu X."/>
        </authorList>
    </citation>
    <scope>NUCLEOTIDE SEQUENCE [LARGE SCALE GENOMIC DNA]</scope>
    <source>
        <strain evidence="6">DSM 9887</strain>
    </source>
</reference>